<evidence type="ECO:0000313" key="6">
    <source>
        <dbReference type="Proteomes" id="UP001195483"/>
    </source>
</evidence>
<dbReference type="PANTHER" id="PTHR13463:SF3">
    <property type="entry name" value="PROTEIN C10"/>
    <property type="match status" value="1"/>
</dbReference>
<reference evidence="5" key="1">
    <citation type="journal article" date="2021" name="Genome Biol. Evol.">
        <title>A High-Quality Reference Genome for a Parasitic Bivalve with Doubly Uniparental Inheritance (Bivalvia: Unionida).</title>
        <authorList>
            <person name="Smith C.H."/>
        </authorList>
    </citation>
    <scope>NUCLEOTIDE SEQUENCE</scope>
    <source>
        <strain evidence="5">CHS0354</strain>
    </source>
</reference>
<evidence type="ECO:0000256" key="2">
    <source>
        <dbReference type="ARBA" id="ARBA00007083"/>
    </source>
</evidence>
<organism evidence="5 6">
    <name type="scientific">Potamilus streckersoni</name>
    <dbReference type="NCBI Taxonomy" id="2493646"/>
    <lineage>
        <taxon>Eukaryota</taxon>
        <taxon>Metazoa</taxon>
        <taxon>Spiralia</taxon>
        <taxon>Lophotrochozoa</taxon>
        <taxon>Mollusca</taxon>
        <taxon>Bivalvia</taxon>
        <taxon>Autobranchia</taxon>
        <taxon>Heteroconchia</taxon>
        <taxon>Palaeoheterodonta</taxon>
        <taxon>Unionida</taxon>
        <taxon>Unionoidea</taxon>
        <taxon>Unionidae</taxon>
        <taxon>Ambleminae</taxon>
        <taxon>Lampsilini</taxon>
        <taxon>Potamilus</taxon>
    </lineage>
</organism>
<dbReference type="AlphaFoldDB" id="A0AAE0S6V8"/>
<dbReference type="InterPro" id="IPR026317">
    <property type="entry name" value="P_C10"/>
</dbReference>
<keyword evidence="4" id="KW-0963">Cytoplasm</keyword>
<comment type="subcellular location">
    <subcellularLocation>
        <location evidence="1">Cytoplasm</location>
    </subcellularLocation>
</comment>
<dbReference type="GO" id="GO:0005737">
    <property type="term" value="C:cytoplasm"/>
    <property type="evidence" value="ECO:0007669"/>
    <property type="project" value="UniProtKB-SubCell"/>
</dbReference>
<dbReference type="EMBL" id="JAEAOA010000095">
    <property type="protein sequence ID" value="KAK3586385.1"/>
    <property type="molecule type" value="Genomic_DNA"/>
</dbReference>
<evidence type="ECO:0000256" key="3">
    <source>
        <dbReference type="ARBA" id="ARBA00020502"/>
    </source>
</evidence>
<dbReference type="Proteomes" id="UP001195483">
    <property type="component" value="Unassembled WGS sequence"/>
</dbReference>
<reference evidence="5" key="3">
    <citation type="submission" date="2023-05" db="EMBL/GenBank/DDBJ databases">
        <authorList>
            <person name="Smith C.H."/>
        </authorList>
    </citation>
    <scope>NUCLEOTIDE SEQUENCE</scope>
    <source>
        <strain evidence="5">CHS0354</strain>
        <tissue evidence="5">Mantle</tissue>
    </source>
</reference>
<comment type="caution">
    <text evidence="5">The sequence shown here is derived from an EMBL/GenBank/DDBJ whole genome shotgun (WGS) entry which is preliminary data.</text>
</comment>
<protein>
    <recommendedName>
        <fullName evidence="3">Protein C10</fullName>
    </recommendedName>
</protein>
<dbReference type="GO" id="GO:0009791">
    <property type="term" value="P:post-embryonic development"/>
    <property type="evidence" value="ECO:0007669"/>
    <property type="project" value="TreeGrafter"/>
</dbReference>
<dbReference type="PANTHER" id="PTHR13463">
    <property type="entry name" value="PROTEIN C10"/>
    <property type="match status" value="1"/>
</dbReference>
<evidence type="ECO:0000313" key="5">
    <source>
        <dbReference type="EMBL" id="KAK3586385.1"/>
    </source>
</evidence>
<accession>A0AAE0S6V8</accession>
<dbReference type="Pfam" id="PF14974">
    <property type="entry name" value="P_C10"/>
    <property type="match status" value="1"/>
</dbReference>
<reference evidence="5" key="2">
    <citation type="journal article" date="2021" name="Genome Biol. Evol.">
        <title>Developing a high-quality reference genome for a parasitic bivalve with doubly uniparental inheritance (Bivalvia: Unionida).</title>
        <authorList>
            <person name="Smith C.H."/>
        </authorList>
    </citation>
    <scope>NUCLEOTIDE SEQUENCE</scope>
    <source>
        <strain evidence="5">CHS0354</strain>
        <tissue evidence="5">Mantle</tissue>
    </source>
</reference>
<gene>
    <name evidence="5" type="ORF">CHS0354_000913</name>
</gene>
<comment type="similarity">
    <text evidence="2">Belongs to the UPF0456 family.</text>
</comment>
<evidence type="ECO:0000256" key="4">
    <source>
        <dbReference type="ARBA" id="ARBA00022490"/>
    </source>
</evidence>
<proteinExistence type="inferred from homology"/>
<keyword evidence="6" id="KW-1185">Reference proteome</keyword>
<evidence type="ECO:0000256" key="1">
    <source>
        <dbReference type="ARBA" id="ARBA00004496"/>
    </source>
</evidence>
<sequence>MAASIQHFSVQDCKAALGDILGALQQPDNVLRLDEARESAGNDMLRSMQLVFPLATQIEMEVIEKYGFQPDGDGLIRFTQAVKMYEKQDPEVAQLNSQLKSILIPGLPETVAMTNTNGAA</sequence>
<name>A0AAE0S6V8_9BIVA</name>